<sequence>MNKQRNPAMATGRHRQLKLTVIENTLKQAANRSRSPTRLSPISKDRLRRRSSSSAGSRGVESFRRNVNNGRRLDSLGLQCQPIQPDTSQAFPSLSPQQDSLPFPQFPFDESAILTDDEAASQGQSPISPLSGPSWQFPAQPLGTPLRTQSARVKDGQIIRITLKTKTTEVPCIAKCYLNRPSSVVDDNFARNWGVQIRPVPKERWKDAKHWCVLDVIDVEMIGKTQQQLKIRLGKLSDQRISVELGIDALKALGLADGPGKLLVVLISSRENIANPNTEAVTRSAPPSQYPSWDGFGPSYMQQPQDILTPYVLTPPAPQQFTTGRNRALTVPSNVPSMIPQIRIDTSFDTSLQLPMPMYDSGSGEESSSPWDALSYQDDDKSVWSPAVSECGGFSSSYDTCMK</sequence>
<reference evidence="2" key="1">
    <citation type="journal article" date="2021" name="Nat. Commun.">
        <title>Genetic determinants of endophytism in the Arabidopsis root mycobiome.</title>
        <authorList>
            <person name="Mesny F."/>
            <person name="Miyauchi S."/>
            <person name="Thiergart T."/>
            <person name="Pickel B."/>
            <person name="Atanasova L."/>
            <person name="Karlsson M."/>
            <person name="Huettel B."/>
            <person name="Barry K.W."/>
            <person name="Haridas S."/>
            <person name="Chen C."/>
            <person name="Bauer D."/>
            <person name="Andreopoulos W."/>
            <person name="Pangilinan J."/>
            <person name="LaButti K."/>
            <person name="Riley R."/>
            <person name="Lipzen A."/>
            <person name="Clum A."/>
            <person name="Drula E."/>
            <person name="Henrissat B."/>
            <person name="Kohler A."/>
            <person name="Grigoriev I.V."/>
            <person name="Martin F.M."/>
            <person name="Hacquard S."/>
        </authorList>
    </citation>
    <scope>NUCLEOTIDE SEQUENCE</scope>
    <source>
        <strain evidence="2">MPI-SDFR-AT-0068</strain>
    </source>
</reference>
<dbReference type="OrthoDB" id="5090202at2759"/>
<proteinExistence type="predicted"/>
<feature type="compositionally biased region" description="Polar residues" evidence="1">
    <location>
        <begin position="26"/>
        <end position="40"/>
    </location>
</feature>
<feature type="region of interest" description="Disordered" evidence="1">
    <location>
        <begin position="357"/>
        <end position="376"/>
    </location>
</feature>
<dbReference type="AlphaFoldDB" id="A0A8K0W988"/>
<dbReference type="Proteomes" id="UP000813427">
    <property type="component" value="Unassembled WGS sequence"/>
</dbReference>
<gene>
    <name evidence="2" type="ORF">BKA59DRAFT_265052</name>
</gene>
<evidence type="ECO:0000256" key="1">
    <source>
        <dbReference type="SAM" id="MobiDB-lite"/>
    </source>
</evidence>
<keyword evidence="3" id="KW-1185">Reference proteome</keyword>
<accession>A0A8K0W988</accession>
<feature type="region of interest" description="Disordered" evidence="1">
    <location>
        <begin position="26"/>
        <end position="68"/>
    </location>
</feature>
<comment type="caution">
    <text evidence="2">The sequence shown here is derived from an EMBL/GenBank/DDBJ whole genome shotgun (WGS) entry which is preliminary data.</text>
</comment>
<evidence type="ECO:0000313" key="2">
    <source>
        <dbReference type="EMBL" id="KAH7238925.1"/>
    </source>
</evidence>
<protein>
    <submittedName>
        <fullName evidence="2">Uncharacterized protein</fullName>
    </submittedName>
</protein>
<evidence type="ECO:0000313" key="3">
    <source>
        <dbReference type="Proteomes" id="UP000813427"/>
    </source>
</evidence>
<dbReference type="EMBL" id="JAGPXF010000006">
    <property type="protein sequence ID" value="KAH7238925.1"/>
    <property type="molecule type" value="Genomic_DNA"/>
</dbReference>
<name>A0A8K0W988_9HYPO</name>
<organism evidence="2 3">
    <name type="scientific">Fusarium tricinctum</name>
    <dbReference type="NCBI Taxonomy" id="61284"/>
    <lineage>
        <taxon>Eukaryota</taxon>
        <taxon>Fungi</taxon>
        <taxon>Dikarya</taxon>
        <taxon>Ascomycota</taxon>
        <taxon>Pezizomycotina</taxon>
        <taxon>Sordariomycetes</taxon>
        <taxon>Hypocreomycetidae</taxon>
        <taxon>Hypocreales</taxon>
        <taxon>Nectriaceae</taxon>
        <taxon>Fusarium</taxon>
        <taxon>Fusarium tricinctum species complex</taxon>
    </lineage>
</organism>